<dbReference type="KEGG" id="snn:EWH46_10575"/>
<name>A0A5C1Q100_9BURK</name>
<gene>
    <name evidence="1" type="ORF">ABIC99_000216</name>
    <name evidence="2" type="ORF">EWH46_10575</name>
</gene>
<organism evidence="2 3">
    <name type="scientific">Sphaerotilus sulfidivorans</name>
    <dbReference type="NCBI Taxonomy" id="639200"/>
    <lineage>
        <taxon>Bacteria</taxon>
        <taxon>Pseudomonadati</taxon>
        <taxon>Pseudomonadota</taxon>
        <taxon>Betaproteobacteria</taxon>
        <taxon>Burkholderiales</taxon>
        <taxon>Sphaerotilaceae</taxon>
        <taxon>Sphaerotilus</taxon>
    </lineage>
</organism>
<dbReference type="RefSeq" id="WP_149503874.1">
    <property type="nucleotide sequence ID" value="NZ_CP035708.1"/>
</dbReference>
<reference evidence="2 3" key="1">
    <citation type="submission" date="2019-02" db="EMBL/GenBank/DDBJ databases">
        <title>Complete Genome Sequence and Methylome Analysis of Sphaerotilus natans subsp. sulfidivorans D-507.</title>
        <authorList>
            <person name="Fomenkov A."/>
            <person name="Gridneva E."/>
            <person name="Smolyakov D."/>
            <person name="Dubinina G."/>
            <person name="Vincze T."/>
            <person name="Grabovich M."/>
            <person name="Roberts R.J."/>
        </authorList>
    </citation>
    <scope>NUCLEOTIDE SEQUENCE [LARGE SCALE GENOMIC DNA]</scope>
    <source>
        <strain evidence="2 3">D-507</strain>
    </source>
</reference>
<evidence type="ECO:0000313" key="1">
    <source>
        <dbReference type="EMBL" id="MET3602440.1"/>
    </source>
</evidence>
<keyword evidence="4" id="KW-1185">Reference proteome</keyword>
<reference evidence="1 4" key="2">
    <citation type="submission" date="2024-06" db="EMBL/GenBank/DDBJ databases">
        <title>Genomic Encyclopedia of Type Strains, Phase IV (KMG-IV): sequencing the most valuable type-strain genomes for metagenomic binning, comparative biology and taxonomic classification.</title>
        <authorList>
            <person name="Goeker M."/>
        </authorList>
    </citation>
    <scope>NUCLEOTIDE SEQUENCE [LARGE SCALE GENOMIC DNA]</scope>
    <source>
        <strain evidence="1 4">D-501</strain>
    </source>
</reference>
<evidence type="ECO:0000313" key="2">
    <source>
        <dbReference type="EMBL" id="QEN01171.1"/>
    </source>
</evidence>
<dbReference type="EMBL" id="JBEPLS010000001">
    <property type="protein sequence ID" value="MET3602440.1"/>
    <property type="molecule type" value="Genomic_DNA"/>
</dbReference>
<dbReference type="InterPro" id="IPR029014">
    <property type="entry name" value="NiFe-Hase_large"/>
</dbReference>
<dbReference type="Proteomes" id="UP000323522">
    <property type="component" value="Chromosome"/>
</dbReference>
<sequence length="379" mass="39998">MTDARALAGHLRLHPGRRDGPAISGGRPDWLVRLAPGRDADTLPTLLGALFSLCADAHRDCARAALRAARGQTESAAEAAVAAQALRLGTAREHLLRLGHELPRRLGMNADAGAAWLRSSPPWRDDLDPIARLAALPAWLQRHLLGIAPVDWLRRHAAAPCDRLEAVAHWAQEQAGRPEVDPGSPVHALAALAPLARTLATPGPAALRPGTTDWAALARAMDADAGFCRLPHRPGDATPAGVPDTGPWCREADAPAEAAQAGASAWGRLGARLVELVRLAGPDGARRLQRGALALGPGDGLAWCEMARGLLLHRVRLEADGRRVAAWQVLAPTEWNAHPRGTLAQALAALPETGPRSEAARLLALAFDPCVDVEVICDA</sequence>
<dbReference type="EMBL" id="CP035708">
    <property type="protein sequence ID" value="QEN01171.1"/>
    <property type="molecule type" value="Genomic_DNA"/>
</dbReference>
<dbReference type="OrthoDB" id="9157196at2"/>
<evidence type="ECO:0000313" key="4">
    <source>
        <dbReference type="Proteomes" id="UP001549111"/>
    </source>
</evidence>
<dbReference type="Gene3D" id="1.10.645.10">
    <property type="entry name" value="Cytochrome-c3 Hydrogenase, chain B"/>
    <property type="match status" value="1"/>
</dbReference>
<accession>A0A5C1Q100</accession>
<dbReference type="SUPFAM" id="SSF56762">
    <property type="entry name" value="HydB/Nqo4-like"/>
    <property type="match status" value="1"/>
</dbReference>
<protein>
    <submittedName>
        <fullName evidence="2">Hydrogenase formation protein</fullName>
    </submittedName>
</protein>
<dbReference type="AlphaFoldDB" id="A0A5C1Q100"/>
<evidence type="ECO:0000313" key="3">
    <source>
        <dbReference type="Proteomes" id="UP000323522"/>
    </source>
</evidence>
<dbReference type="Proteomes" id="UP001549111">
    <property type="component" value="Unassembled WGS sequence"/>
</dbReference>
<proteinExistence type="predicted"/>